<dbReference type="AlphaFoldDB" id="A0A8S1INP9"/>
<dbReference type="Proteomes" id="UP000708148">
    <property type="component" value="Unassembled WGS sequence"/>
</dbReference>
<reference evidence="1" key="1">
    <citation type="submission" date="2020-12" db="EMBL/GenBank/DDBJ databases">
        <authorList>
            <person name="Iha C."/>
        </authorList>
    </citation>
    <scope>NUCLEOTIDE SEQUENCE</scope>
</reference>
<accession>A0A8S1INP9</accession>
<keyword evidence="2" id="KW-1185">Reference proteome</keyword>
<organism evidence="1 2">
    <name type="scientific">Ostreobium quekettii</name>
    <dbReference type="NCBI Taxonomy" id="121088"/>
    <lineage>
        <taxon>Eukaryota</taxon>
        <taxon>Viridiplantae</taxon>
        <taxon>Chlorophyta</taxon>
        <taxon>core chlorophytes</taxon>
        <taxon>Ulvophyceae</taxon>
        <taxon>TCBD clade</taxon>
        <taxon>Bryopsidales</taxon>
        <taxon>Ostreobineae</taxon>
        <taxon>Ostreobiaceae</taxon>
        <taxon>Ostreobium</taxon>
    </lineage>
</organism>
<proteinExistence type="predicted"/>
<comment type="caution">
    <text evidence="1">The sequence shown here is derived from an EMBL/GenBank/DDBJ whole genome shotgun (WGS) entry which is preliminary data.</text>
</comment>
<evidence type="ECO:0000313" key="2">
    <source>
        <dbReference type="Proteomes" id="UP000708148"/>
    </source>
</evidence>
<evidence type="ECO:0000313" key="1">
    <source>
        <dbReference type="EMBL" id="CAD7696689.1"/>
    </source>
</evidence>
<name>A0A8S1INP9_9CHLO</name>
<protein>
    <submittedName>
        <fullName evidence="1">Uncharacterized protein</fullName>
    </submittedName>
</protein>
<gene>
    <name evidence="1" type="ORF">OSTQU699_LOCUS2050</name>
</gene>
<dbReference type="EMBL" id="CAJHUC010000526">
    <property type="protein sequence ID" value="CAD7696689.1"/>
    <property type="molecule type" value="Genomic_DNA"/>
</dbReference>
<sequence length="173" mass="18870">MICGGRSCSARRAPSKVRVSIGDWAYEGESAGWEDAPPCCERKERARVATKILLPGWPVFSHSLSSQGPMAPWSGFWRRGRDGAHPIMAPGDQDCLRGGDVFMPVHFIWVREGECGIGFLYDIGDSDVQANKFLQQIMNGDSSLASAEASTEWQRVASGATKCMLPVCGGLRY</sequence>